<keyword evidence="2" id="KW-1185">Reference proteome</keyword>
<reference evidence="1" key="2">
    <citation type="submission" date="2025-09" db="UniProtKB">
        <authorList>
            <consortium name="Ensembl"/>
        </authorList>
    </citation>
    <scope>IDENTIFICATION</scope>
</reference>
<protein>
    <submittedName>
        <fullName evidence="1">Uncharacterized protein</fullName>
    </submittedName>
</protein>
<evidence type="ECO:0000313" key="2">
    <source>
        <dbReference type="Proteomes" id="UP000694417"/>
    </source>
</evidence>
<evidence type="ECO:0000313" key="1">
    <source>
        <dbReference type="Ensembl" id="ENSUPAP00010015387.1"/>
    </source>
</evidence>
<dbReference type="Ensembl" id="ENSUPAT00010017578.1">
    <property type="protein sequence ID" value="ENSUPAP00010015387.1"/>
    <property type="gene ID" value="ENSUPAG00010012326.1"/>
</dbReference>
<proteinExistence type="predicted"/>
<organism evidence="1 2">
    <name type="scientific">Urocitellus parryii</name>
    <name type="common">Arctic ground squirrel</name>
    <name type="synonym">Spermophilus parryii</name>
    <dbReference type="NCBI Taxonomy" id="9999"/>
    <lineage>
        <taxon>Eukaryota</taxon>
        <taxon>Metazoa</taxon>
        <taxon>Chordata</taxon>
        <taxon>Craniata</taxon>
        <taxon>Vertebrata</taxon>
        <taxon>Euteleostomi</taxon>
        <taxon>Mammalia</taxon>
        <taxon>Eutheria</taxon>
        <taxon>Euarchontoglires</taxon>
        <taxon>Glires</taxon>
        <taxon>Rodentia</taxon>
        <taxon>Sciuromorpha</taxon>
        <taxon>Sciuridae</taxon>
        <taxon>Xerinae</taxon>
        <taxon>Marmotini</taxon>
        <taxon>Urocitellus</taxon>
    </lineage>
</organism>
<accession>A0A8D2KIE9</accession>
<name>A0A8D2KIE9_UROPR</name>
<reference evidence="1" key="1">
    <citation type="submission" date="2025-08" db="UniProtKB">
        <authorList>
            <consortium name="Ensembl"/>
        </authorList>
    </citation>
    <scope>IDENTIFICATION</scope>
</reference>
<sequence>LIFFHLGALKLVYFLFHNRDSCLSLMHCWDCRHEPQYLATNFLNFNTDSVVPYWINSPAIVFLFLNNRG</sequence>
<dbReference type="Proteomes" id="UP000694417">
    <property type="component" value="Unplaced"/>
</dbReference>
<dbReference type="AlphaFoldDB" id="A0A8D2KIE9"/>